<dbReference type="GO" id="GO:0004386">
    <property type="term" value="F:helicase activity"/>
    <property type="evidence" value="ECO:0007669"/>
    <property type="project" value="UniProtKB-KW"/>
</dbReference>
<evidence type="ECO:0000313" key="4">
    <source>
        <dbReference type="EMBL" id="VVU95496.1"/>
    </source>
</evidence>
<dbReference type="InterPro" id="IPR014001">
    <property type="entry name" value="Helicase_ATP-bd"/>
</dbReference>
<dbReference type="CDD" id="cd18793">
    <property type="entry name" value="SF2_C_SNF"/>
    <property type="match status" value="1"/>
</dbReference>
<dbReference type="EMBL" id="CABVLZ010000004">
    <property type="protein sequence ID" value="VVU95496.1"/>
    <property type="molecule type" value="Genomic_DNA"/>
</dbReference>
<sequence length="539" mass="62752">MILELKKHQEIPRNFLFNTNKKGLLIYHGLGSGKTLTAISISEFYKSLEVIVITPASLQDNFKKELVKYNVKKINRYTITSFESFHKLLGIDKQTLNLGLFESWKEIELLKKSDLKVIAPNLYNKNISKKELLLKIKPIYDVQQINKTDKTPFFKNKILIIDEVHRLHNNNGKIAKLILNEAKYAEKIILLSGTPIVNHPSDISSLINLLSGNNELPCNKDKFDELFIKETINIEKIPLFTFFGISFFKKTIYKKDYEIINADLFKKKINWLVSFYNKKSKEFFPNVYDHHQAVVMSPLQEQLHCKTEKETLSKEDMEKMNGKIENYKVTNRVNCYLNKTRQISNIVKGDKDQNPQSKYYGLEVSPKILNIIKKLESGDKPILIYSNYLDFGLIPLANLLKVNNSNFELFTGSTDLKKKKEIVENYNKGQLDILLISSSGCEGLDLKHTRQIHIMEPHWNSSKIDQVIGRGVRYKSHIDLPLSERRVDIYHWYSVYKDNKLSADEYLIEISRKKKIINKKFIDLIENTCIEKNLGHVKR</sequence>
<protein>
    <submittedName>
        <fullName evidence="4">Helicase conserved C-terminal domain</fullName>
    </submittedName>
</protein>
<keyword evidence="1" id="KW-0378">Hydrolase</keyword>
<dbReference type="GO" id="GO:0006281">
    <property type="term" value="P:DNA repair"/>
    <property type="evidence" value="ECO:0007669"/>
    <property type="project" value="TreeGrafter"/>
</dbReference>
<dbReference type="InterPro" id="IPR000330">
    <property type="entry name" value="SNF2_N"/>
</dbReference>
<dbReference type="SMART" id="SM00487">
    <property type="entry name" value="DEXDc"/>
    <property type="match status" value="1"/>
</dbReference>
<dbReference type="SUPFAM" id="SSF52540">
    <property type="entry name" value="P-loop containing nucleoside triphosphate hydrolases"/>
    <property type="match status" value="2"/>
</dbReference>
<dbReference type="PANTHER" id="PTHR45766:SF6">
    <property type="entry name" value="SWI_SNF-RELATED MATRIX-ASSOCIATED ACTIN-DEPENDENT REGULATOR OF CHROMATIN SUBFAMILY A-LIKE PROTEIN 1"/>
    <property type="match status" value="1"/>
</dbReference>
<organism evidence="4">
    <name type="scientific">seawater metagenome</name>
    <dbReference type="NCBI Taxonomy" id="1561972"/>
    <lineage>
        <taxon>unclassified sequences</taxon>
        <taxon>metagenomes</taxon>
        <taxon>ecological metagenomes</taxon>
    </lineage>
</organism>
<name>A0A5E8CJY8_9ZZZZ</name>
<evidence type="ECO:0000259" key="3">
    <source>
        <dbReference type="PROSITE" id="PS51194"/>
    </source>
</evidence>
<dbReference type="PANTHER" id="PTHR45766">
    <property type="entry name" value="DNA ANNEALING HELICASE AND ENDONUCLEASE ZRANB3 FAMILY MEMBER"/>
    <property type="match status" value="1"/>
</dbReference>
<keyword evidence="4" id="KW-0347">Helicase</keyword>
<evidence type="ECO:0000256" key="1">
    <source>
        <dbReference type="ARBA" id="ARBA00022801"/>
    </source>
</evidence>
<dbReference type="Gene3D" id="3.40.50.300">
    <property type="entry name" value="P-loop containing nucleotide triphosphate hydrolases"/>
    <property type="match status" value="1"/>
</dbReference>
<evidence type="ECO:0000259" key="2">
    <source>
        <dbReference type="PROSITE" id="PS51192"/>
    </source>
</evidence>
<dbReference type="Pfam" id="PF00176">
    <property type="entry name" value="SNF2-rel_dom"/>
    <property type="match status" value="1"/>
</dbReference>
<dbReference type="PROSITE" id="PS51192">
    <property type="entry name" value="HELICASE_ATP_BIND_1"/>
    <property type="match status" value="1"/>
</dbReference>
<dbReference type="GO" id="GO:0031297">
    <property type="term" value="P:replication fork processing"/>
    <property type="evidence" value="ECO:0007669"/>
    <property type="project" value="TreeGrafter"/>
</dbReference>
<gene>
    <name evidence="4" type="ORF">CPAV1605_1247</name>
</gene>
<proteinExistence type="predicted"/>
<dbReference type="GO" id="GO:0005524">
    <property type="term" value="F:ATP binding"/>
    <property type="evidence" value="ECO:0007669"/>
    <property type="project" value="InterPro"/>
</dbReference>
<accession>A0A5E8CJY8</accession>
<dbReference type="AlphaFoldDB" id="A0A5E8CJY8"/>
<dbReference type="Pfam" id="PF00271">
    <property type="entry name" value="Helicase_C"/>
    <property type="match status" value="1"/>
</dbReference>
<dbReference type="PROSITE" id="PS51194">
    <property type="entry name" value="HELICASE_CTER"/>
    <property type="match status" value="1"/>
</dbReference>
<dbReference type="InterPro" id="IPR027417">
    <property type="entry name" value="P-loop_NTPase"/>
</dbReference>
<reference evidence="4" key="1">
    <citation type="submission" date="2019-09" db="EMBL/GenBank/DDBJ databases">
        <authorList>
            <person name="Needham M D."/>
        </authorList>
    </citation>
    <scope>NUCLEOTIDE SEQUENCE</scope>
</reference>
<dbReference type="InterPro" id="IPR049730">
    <property type="entry name" value="SNF2/RAD54-like_C"/>
</dbReference>
<dbReference type="Gene3D" id="3.40.50.10810">
    <property type="entry name" value="Tandem AAA-ATPase domain"/>
    <property type="match status" value="1"/>
</dbReference>
<dbReference type="InterPro" id="IPR038718">
    <property type="entry name" value="SNF2-like_sf"/>
</dbReference>
<feature type="domain" description="Helicase C-terminal" evidence="3">
    <location>
        <begin position="367"/>
        <end position="533"/>
    </location>
</feature>
<keyword evidence="4" id="KW-0067">ATP-binding</keyword>
<dbReference type="InterPro" id="IPR001650">
    <property type="entry name" value="Helicase_C-like"/>
</dbReference>
<dbReference type="SMART" id="SM00490">
    <property type="entry name" value="HELICc"/>
    <property type="match status" value="1"/>
</dbReference>
<feature type="domain" description="Helicase ATP-binding" evidence="2">
    <location>
        <begin position="15"/>
        <end position="213"/>
    </location>
</feature>
<dbReference type="GO" id="GO:0016787">
    <property type="term" value="F:hydrolase activity"/>
    <property type="evidence" value="ECO:0007669"/>
    <property type="project" value="UniProtKB-KW"/>
</dbReference>
<keyword evidence="4" id="KW-0547">Nucleotide-binding</keyword>